<dbReference type="EMBL" id="JARVKM010000139">
    <property type="protein sequence ID" value="KAK9769305.1"/>
    <property type="molecule type" value="Genomic_DNA"/>
</dbReference>
<organism evidence="1 2">
    <name type="scientific">Seiridium cardinale</name>
    <dbReference type="NCBI Taxonomy" id="138064"/>
    <lineage>
        <taxon>Eukaryota</taxon>
        <taxon>Fungi</taxon>
        <taxon>Dikarya</taxon>
        <taxon>Ascomycota</taxon>
        <taxon>Pezizomycotina</taxon>
        <taxon>Sordariomycetes</taxon>
        <taxon>Xylariomycetidae</taxon>
        <taxon>Amphisphaeriales</taxon>
        <taxon>Sporocadaceae</taxon>
        <taxon>Seiridium</taxon>
    </lineage>
</organism>
<reference evidence="1 2" key="1">
    <citation type="submission" date="2024-02" db="EMBL/GenBank/DDBJ databases">
        <title>First draft genome assembly of two strains of Seiridium cardinale.</title>
        <authorList>
            <person name="Emiliani G."/>
            <person name="Scali E."/>
        </authorList>
    </citation>
    <scope>NUCLEOTIDE SEQUENCE [LARGE SCALE GENOMIC DNA]</scope>
    <source>
        <strain evidence="1 2">BM-138-000479</strain>
    </source>
</reference>
<dbReference type="InterPro" id="IPR027417">
    <property type="entry name" value="P-loop_NTPase"/>
</dbReference>
<dbReference type="Gene3D" id="3.40.50.300">
    <property type="entry name" value="P-loop containing nucleotide triphosphate hydrolases"/>
    <property type="match status" value="1"/>
</dbReference>
<sequence>MQLALEHLLRGPVLHDGTQGLSRKDAYCKKWMLAYKAKRRGDTAVLKRLLKELTAGFVAVTDMPPIDFIPEFMEIYPEAKVVLTTRDPERYLENIKPVAANSSQAWLPYMMWPIPGWGWFPALSLEFGKST</sequence>
<keyword evidence="2" id="KW-1185">Reference proteome</keyword>
<accession>A0ABR2X6A9</accession>
<comment type="caution">
    <text evidence="1">The sequence shown here is derived from an EMBL/GenBank/DDBJ whole genome shotgun (WGS) entry which is preliminary data.</text>
</comment>
<evidence type="ECO:0000313" key="2">
    <source>
        <dbReference type="Proteomes" id="UP001465668"/>
    </source>
</evidence>
<gene>
    <name evidence="1" type="ORF">SCAR479_14019</name>
</gene>
<name>A0ABR2X6A9_9PEZI</name>
<dbReference type="Proteomes" id="UP001465668">
    <property type="component" value="Unassembled WGS sequence"/>
</dbReference>
<evidence type="ECO:0000313" key="1">
    <source>
        <dbReference type="EMBL" id="KAK9769305.1"/>
    </source>
</evidence>
<dbReference type="InterPro" id="IPR040632">
    <property type="entry name" value="Sulfotransfer_4"/>
</dbReference>
<dbReference type="Pfam" id="PF17784">
    <property type="entry name" value="Sulfotransfer_4"/>
    <property type="match status" value="1"/>
</dbReference>
<proteinExistence type="predicted"/>
<protein>
    <submittedName>
        <fullName evidence="1">NAD dependent epimerase/dehydratase</fullName>
    </submittedName>
</protein>